<reference evidence="2 3" key="1">
    <citation type="submission" date="2024-09" db="EMBL/GenBank/DDBJ databases">
        <title>Chromosome-scale assembly of Riccia sorocarpa.</title>
        <authorList>
            <person name="Paukszto L."/>
        </authorList>
    </citation>
    <scope>NUCLEOTIDE SEQUENCE [LARGE SCALE GENOMIC DNA]</scope>
    <source>
        <strain evidence="2">LP-2024</strain>
        <tissue evidence="2">Aerial parts of the thallus</tissue>
    </source>
</reference>
<gene>
    <name evidence="2" type="ORF">R1sor_017916</name>
</gene>
<evidence type="ECO:0000313" key="2">
    <source>
        <dbReference type="EMBL" id="KAL3699894.1"/>
    </source>
</evidence>
<name>A0ABD3IA06_9MARC</name>
<evidence type="ECO:0000256" key="1">
    <source>
        <dbReference type="SAM" id="MobiDB-lite"/>
    </source>
</evidence>
<feature type="compositionally biased region" description="Acidic residues" evidence="1">
    <location>
        <begin position="128"/>
        <end position="137"/>
    </location>
</feature>
<keyword evidence="3" id="KW-1185">Reference proteome</keyword>
<dbReference type="Proteomes" id="UP001633002">
    <property type="component" value="Unassembled WGS sequence"/>
</dbReference>
<protein>
    <submittedName>
        <fullName evidence="2">Uncharacterized protein</fullName>
    </submittedName>
</protein>
<feature type="region of interest" description="Disordered" evidence="1">
    <location>
        <begin position="69"/>
        <end position="158"/>
    </location>
</feature>
<feature type="compositionally biased region" description="Polar residues" evidence="1">
    <location>
        <begin position="147"/>
        <end position="158"/>
    </location>
</feature>
<comment type="caution">
    <text evidence="2">The sequence shown here is derived from an EMBL/GenBank/DDBJ whole genome shotgun (WGS) entry which is preliminary data.</text>
</comment>
<dbReference type="PANTHER" id="PTHR37202:SF1">
    <property type="entry name" value="ANKYRIN REPEAT PROTEIN"/>
    <property type="match status" value="1"/>
</dbReference>
<organism evidence="2 3">
    <name type="scientific">Riccia sorocarpa</name>
    <dbReference type="NCBI Taxonomy" id="122646"/>
    <lineage>
        <taxon>Eukaryota</taxon>
        <taxon>Viridiplantae</taxon>
        <taxon>Streptophyta</taxon>
        <taxon>Embryophyta</taxon>
        <taxon>Marchantiophyta</taxon>
        <taxon>Marchantiopsida</taxon>
        <taxon>Marchantiidae</taxon>
        <taxon>Marchantiales</taxon>
        <taxon>Ricciaceae</taxon>
        <taxon>Riccia</taxon>
    </lineage>
</organism>
<dbReference type="PANTHER" id="PTHR37202">
    <property type="entry name" value="ANKYRIN REPEAT PROTEIN"/>
    <property type="match status" value="1"/>
</dbReference>
<accession>A0ABD3IA06</accession>
<feature type="compositionally biased region" description="Polar residues" evidence="1">
    <location>
        <begin position="88"/>
        <end position="99"/>
    </location>
</feature>
<evidence type="ECO:0000313" key="3">
    <source>
        <dbReference type="Proteomes" id="UP001633002"/>
    </source>
</evidence>
<proteinExistence type="predicted"/>
<dbReference type="AlphaFoldDB" id="A0ABD3IA06"/>
<dbReference type="EMBL" id="JBJQOH010000001">
    <property type="protein sequence ID" value="KAL3699894.1"/>
    <property type="molecule type" value="Genomic_DNA"/>
</dbReference>
<sequence>MWDIEYCLNSLSYKAASLADASPLPAVPPIRVEPKPRSGIRQQDLLKSIVEVKPKRQRISGVLEEAAQGVEVGRNKSQSKESGARAVESTTTQVSSGLSATEAENGGNLSAAEVEVKGSGLLGLAYETSDEEDEEESKEPPSRVGSDVTSVTSSEILK</sequence>